<evidence type="ECO:0000256" key="2">
    <source>
        <dbReference type="ARBA" id="ARBA00005593"/>
    </source>
</evidence>
<evidence type="ECO:0000256" key="1">
    <source>
        <dbReference type="ARBA" id="ARBA00004601"/>
    </source>
</evidence>
<evidence type="ECO:0000313" key="5">
    <source>
        <dbReference type="EMBL" id="CAB3248647.1"/>
    </source>
</evidence>
<evidence type="ECO:0000256" key="4">
    <source>
        <dbReference type="RuleBase" id="RU363124"/>
    </source>
</evidence>
<dbReference type="GO" id="GO:0015031">
    <property type="term" value="P:protein transport"/>
    <property type="evidence" value="ECO:0007669"/>
    <property type="project" value="InterPro"/>
</dbReference>
<dbReference type="InterPro" id="IPR018203">
    <property type="entry name" value="GDP_dissociation_inhibitor"/>
</dbReference>
<evidence type="ECO:0000256" key="3">
    <source>
        <dbReference type="ARBA" id="ARBA00022468"/>
    </source>
</evidence>
<dbReference type="Gene3D" id="3.30.519.10">
    <property type="entry name" value="Guanine Nucleotide Dissociation Inhibitor, domain 2"/>
    <property type="match status" value="1"/>
</dbReference>
<dbReference type="GO" id="GO:0016192">
    <property type="term" value="P:vesicle-mediated transport"/>
    <property type="evidence" value="ECO:0007669"/>
    <property type="project" value="TreeGrafter"/>
</dbReference>
<dbReference type="AlphaFoldDB" id="A0A6F9DE46"/>
<dbReference type="GO" id="GO:0005093">
    <property type="term" value="F:Rab GDP-dissociation inhibitor activity"/>
    <property type="evidence" value="ECO:0007669"/>
    <property type="project" value="InterPro"/>
</dbReference>
<keyword evidence="4" id="KW-0963">Cytoplasm</keyword>
<dbReference type="PANTHER" id="PTHR11787">
    <property type="entry name" value="RAB GDP-DISSOCIATION INHIBITOR"/>
    <property type="match status" value="1"/>
</dbReference>
<sequence>MVVLVSFHCLVSYFLLKYKMDEEYDVVLLGTGLTECILSGLFSVKGKKVLHMDRNSYYGGESTSLSPLESLYKKFQQGTPPESMGRGKDWNVDLIPKFLMANGKLVQLLIYSNVTRYLDFKSVEGCYAYTSGSVRKVPSNEKEAFSTSLMNILEKRKVKNFLGFAMNYKEDDPNTHSGKSPSTPMCKIYESYGCNDKLREVIGHTLGLWTNDDYLQQPCCTTLKRIQLYFESIARYGKSPFLYPIYGLGELPQGFARLSAIHGGTYMLNKPIENIEMVDGKIGVTSEGATVKAKIVVGDPSYFPDQVRKVGQVVRAICILSHPIQNTNNSLSCQLIIPKSEVNRKNDIYISLVSFAHNVASKGKYLAIVSTTVETSNPESELTPGLQLLHPIDAKFVSASDQFEPTHDGRENKMFISKSYDASSHFESTCTDILDLYERAMGEPFEFGDPVEVKTLDADD</sequence>
<dbReference type="GO" id="GO:0005794">
    <property type="term" value="C:Golgi apparatus"/>
    <property type="evidence" value="ECO:0007669"/>
    <property type="project" value="UniProtKB-SubCell"/>
</dbReference>
<dbReference type="InterPro" id="IPR036188">
    <property type="entry name" value="FAD/NAD-bd_sf"/>
</dbReference>
<dbReference type="FunFam" id="3.50.50.60:FF:000158">
    <property type="entry name" value="Rab GDP dissociation inhibitor"/>
    <property type="match status" value="1"/>
</dbReference>
<proteinExistence type="evidence at transcript level"/>
<comment type="function">
    <text evidence="4">Regulates the GDP/GTP exchange reaction of most RAB proteins by inhibiting the dissociation of GDP from them, and the subsequent binding of GTP.</text>
</comment>
<dbReference type="GO" id="GO:0007264">
    <property type="term" value="P:small GTPase-mediated signal transduction"/>
    <property type="evidence" value="ECO:0007669"/>
    <property type="project" value="InterPro"/>
</dbReference>
<dbReference type="PANTHER" id="PTHR11787:SF8">
    <property type="entry name" value="RAB GDP DISSOCIATION INHIBITOR"/>
    <property type="match status" value="1"/>
</dbReference>
<dbReference type="GO" id="GO:0005096">
    <property type="term" value="F:GTPase activator activity"/>
    <property type="evidence" value="ECO:0007669"/>
    <property type="project" value="UniProtKB-KW"/>
</dbReference>
<dbReference type="FunFam" id="3.30.519.10:FF:000005">
    <property type="entry name" value="Rab GDP dissociation inhibitor"/>
    <property type="match status" value="1"/>
</dbReference>
<accession>A0A6F9DE46</accession>
<organism evidence="5">
    <name type="scientific">Phallusia mammillata</name>
    <dbReference type="NCBI Taxonomy" id="59560"/>
    <lineage>
        <taxon>Eukaryota</taxon>
        <taxon>Metazoa</taxon>
        <taxon>Chordata</taxon>
        <taxon>Tunicata</taxon>
        <taxon>Ascidiacea</taxon>
        <taxon>Phlebobranchia</taxon>
        <taxon>Ascidiidae</taxon>
        <taxon>Phallusia</taxon>
    </lineage>
</organism>
<dbReference type="FunFam" id="1.10.405.10:FF:000011">
    <property type="entry name" value="Rab GDP dissociation inhibitor"/>
    <property type="match status" value="1"/>
</dbReference>
<keyword evidence="3 4" id="KW-0343">GTPase activation</keyword>
<reference evidence="5" key="1">
    <citation type="submission" date="2020-04" db="EMBL/GenBank/DDBJ databases">
        <authorList>
            <person name="Neveu A P."/>
        </authorList>
    </citation>
    <scope>NUCLEOTIDE SEQUENCE</scope>
    <source>
        <tissue evidence="5">Whole embryo</tissue>
    </source>
</reference>
<dbReference type="PRINTS" id="PR00892">
    <property type="entry name" value="RABGDI"/>
</dbReference>
<protein>
    <recommendedName>
        <fullName evidence="4">Rab GDP dissociation inhibitor</fullName>
    </recommendedName>
</protein>
<dbReference type="PRINTS" id="PR00891">
    <property type="entry name" value="RABGDIREP"/>
</dbReference>
<dbReference type="InterPro" id="IPR000806">
    <property type="entry name" value="RabGDI"/>
</dbReference>
<comment type="subcellular location">
    <subcellularLocation>
        <location evidence="4">Cytoplasm</location>
    </subcellularLocation>
    <subcellularLocation>
        <location evidence="1">Golgi apparatus</location>
        <location evidence="1">trans-Golgi network</location>
    </subcellularLocation>
</comment>
<gene>
    <name evidence="5" type="primary">Gdi1</name>
</gene>
<comment type="similarity">
    <text evidence="2 4">Belongs to the Rab GDI family.</text>
</comment>
<dbReference type="EMBL" id="LR785404">
    <property type="protein sequence ID" value="CAB3248647.1"/>
    <property type="molecule type" value="mRNA"/>
</dbReference>
<dbReference type="Gene3D" id="1.10.405.10">
    <property type="entry name" value="Guanine Nucleotide Dissociation Inhibitor, domain 1"/>
    <property type="match status" value="1"/>
</dbReference>
<dbReference type="Pfam" id="PF00996">
    <property type="entry name" value="GDI"/>
    <property type="match status" value="1"/>
</dbReference>
<dbReference type="SUPFAM" id="SSF51905">
    <property type="entry name" value="FAD/NAD(P)-binding domain"/>
    <property type="match status" value="2"/>
</dbReference>
<dbReference type="Gene3D" id="3.50.50.60">
    <property type="entry name" value="FAD/NAD(P)-binding domain"/>
    <property type="match status" value="1"/>
</dbReference>
<name>A0A6F9DE46_9ASCI</name>